<protein>
    <submittedName>
        <fullName evidence="1">Uncharacterized protein</fullName>
    </submittedName>
</protein>
<sequence length="147" mass="16484">MTDQTPAEIAYQSYGNTTGNRNFLGQPMPVWDALPHVIQLAWQNAVADAIVASATTPREVDVYPVGLFADIKTWAGEPDRRAAWRRLLRDARRGLRRMTWRRYLTAGFLAEPGVWPDGLARGGSGWTRGRALRDLQRRPSVPGEVAR</sequence>
<dbReference type="AlphaFoldDB" id="A0A7W7QYJ9"/>
<name>A0A7W7QYJ9_KITKI</name>
<accession>A0A7W7QYJ9</accession>
<dbReference type="EMBL" id="JACHJV010000001">
    <property type="protein sequence ID" value="MBB4922173.1"/>
    <property type="molecule type" value="Genomic_DNA"/>
</dbReference>
<dbReference type="RefSeq" id="WP_184934389.1">
    <property type="nucleotide sequence ID" value="NZ_JACHJV010000001.1"/>
</dbReference>
<keyword evidence="2" id="KW-1185">Reference proteome</keyword>
<evidence type="ECO:0000313" key="1">
    <source>
        <dbReference type="EMBL" id="MBB4922173.1"/>
    </source>
</evidence>
<dbReference type="Proteomes" id="UP000540506">
    <property type="component" value="Unassembled WGS sequence"/>
</dbReference>
<comment type="caution">
    <text evidence="1">The sequence shown here is derived from an EMBL/GenBank/DDBJ whole genome shotgun (WGS) entry which is preliminary data.</text>
</comment>
<proteinExistence type="predicted"/>
<evidence type="ECO:0000313" key="2">
    <source>
        <dbReference type="Proteomes" id="UP000540506"/>
    </source>
</evidence>
<organism evidence="1 2">
    <name type="scientific">Kitasatospora kifunensis</name>
    <name type="common">Streptomyces kifunensis</name>
    <dbReference type="NCBI Taxonomy" id="58351"/>
    <lineage>
        <taxon>Bacteria</taxon>
        <taxon>Bacillati</taxon>
        <taxon>Actinomycetota</taxon>
        <taxon>Actinomycetes</taxon>
        <taxon>Kitasatosporales</taxon>
        <taxon>Streptomycetaceae</taxon>
        <taxon>Kitasatospora</taxon>
    </lineage>
</organism>
<reference evidence="1 2" key="1">
    <citation type="submission" date="2020-08" db="EMBL/GenBank/DDBJ databases">
        <title>Sequencing the genomes of 1000 actinobacteria strains.</title>
        <authorList>
            <person name="Klenk H.-P."/>
        </authorList>
    </citation>
    <scope>NUCLEOTIDE SEQUENCE [LARGE SCALE GENOMIC DNA]</scope>
    <source>
        <strain evidence="1 2">DSM 41654</strain>
    </source>
</reference>
<gene>
    <name evidence="1" type="ORF">FHR34_001166</name>
</gene>